<dbReference type="AlphaFoldDB" id="A0A1H7LGV9"/>
<organism evidence="1 2">
    <name type="scientific">Ruminococcus albus</name>
    <dbReference type="NCBI Taxonomy" id="1264"/>
    <lineage>
        <taxon>Bacteria</taxon>
        <taxon>Bacillati</taxon>
        <taxon>Bacillota</taxon>
        <taxon>Clostridia</taxon>
        <taxon>Eubacteriales</taxon>
        <taxon>Oscillospiraceae</taxon>
        <taxon>Ruminococcus</taxon>
    </lineage>
</organism>
<reference evidence="1 2" key="1">
    <citation type="submission" date="2016-10" db="EMBL/GenBank/DDBJ databases">
        <authorList>
            <person name="de Groot N.N."/>
        </authorList>
    </citation>
    <scope>NUCLEOTIDE SEQUENCE [LARGE SCALE GENOMIC DNA]</scope>
    <source>
        <strain evidence="1 2">KH2T6</strain>
    </source>
</reference>
<name>A0A1H7LGV9_RUMAL</name>
<dbReference type="EMBL" id="FOAT01000009">
    <property type="protein sequence ID" value="SEK98192.1"/>
    <property type="molecule type" value="Genomic_DNA"/>
</dbReference>
<sequence length="345" mass="40257">MNEQEKINFKKEHNDRMRKARANIKPSNCMLCGKPITSFCNSHSVPKFSLKYIANDGELLRASVLADPEKINVSSGLKNTGTFHLICNECDGTFFQDYESEEKLKGELSDKILAQIAVKNVLIQLFNKKLEISYIRIFQNETNLFANFADYEATRQFDVNTYIKEFEFHKNIAENSISGGYQIIYHEILPYKIPIAFQGMIAMKNDFIGQRINELHNFKDLSYKIQHLHILALPFENESCVLAFYHKTDRNYQKLRHYFNSISRDEKLKCLNYLILEYAENYFFSSKIYKELETNKYLKQLSREANGRPDFGLLAEENSYGIGYKPVTKDDIPIFLSKEWALNSI</sequence>
<dbReference type="Proteomes" id="UP000186015">
    <property type="component" value="Unassembled WGS sequence"/>
</dbReference>
<evidence type="ECO:0008006" key="3">
    <source>
        <dbReference type="Google" id="ProtNLM"/>
    </source>
</evidence>
<dbReference type="OrthoDB" id="9778090at2"/>
<dbReference type="RefSeq" id="WP_081350519.1">
    <property type="nucleotide sequence ID" value="NZ_FOAT01000009.1"/>
</dbReference>
<evidence type="ECO:0000313" key="1">
    <source>
        <dbReference type="EMBL" id="SEK98192.1"/>
    </source>
</evidence>
<accession>A0A1H7LGV9</accession>
<evidence type="ECO:0000313" key="2">
    <source>
        <dbReference type="Proteomes" id="UP000186015"/>
    </source>
</evidence>
<protein>
    <recommendedName>
        <fullName evidence="3">HNH endonuclease</fullName>
    </recommendedName>
</protein>
<gene>
    <name evidence="1" type="ORF">SAMN05216469_10924</name>
</gene>
<proteinExistence type="predicted"/>